<dbReference type="STRING" id="41997.RV16_GL000540"/>
<dbReference type="AlphaFoldDB" id="S0JCY5"/>
<name>S0JCY5_9ENTE</name>
<dbReference type="InterPro" id="IPR016181">
    <property type="entry name" value="Acyl_CoA_acyltransferase"/>
</dbReference>
<dbReference type="Gene3D" id="3.40.630.30">
    <property type="match status" value="2"/>
</dbReference>
<dbReference type="Gene3D" id="3.30.1050.10">
    <property type="entry name" value="SCP2 sterol-binding domain"/>
    <property type="match status" value="1"/>
</dbReference>
<dbReference type="PANTHER" id="PTHR37817">
    <property type="entry name" value="N-ACETYLTRANSFERASE EIS"/>
    <property type="match status" value="1"/>
</dbReference>
<dbReference type="SUPFAM" id="SSF55718">
    <property type="entry name" value="SCP-like"/>
    <property type="match status" value="1"/>
</dbReference>
<dbReference type="RefSeq" id="WP_016174683.1">
    <property type="nucleotide sequence ID" value="NZ_KE136389.1"/>
</dbReference>
<dbReference type="InterPro" id="IPR041380">
    <property type="entry name" value="Acetyltransf_17"/>
</dbReference>
<dbReference type="EMBL" id="AHYT01000002">
    <property type="protein sequence ID" value="EOT30187.1"/>
    <property type="molecule type" value="Genomic_DNA"/>
</dbReference>
<dbReference type="Proteomes" id="UP000014136">
    <property type="component" value="Unassembled WGS sequence"/>
</dbReference>
<dbReference type="HOGENOM" id="CLU_050659_1_1_9"/>
<keyword evidence="3" id="KW-1185">Reference proteome</keyword>
<dbReference type="PANTHER" id="PTHR37817:SF1">
    <property type="entry name" value="N-ACETYLTRANSFERASE EIS"/>
    <property type="match status" value="1"/>
</dbReference>
<reference evidence="2 3" key="1">
    <citation type="submission" date="2013-03" db="EMBL/GenBank/DDBJ databases">
        <title>The Genome Sequence of Enterococcus saccharolyticus ATCC_43076 (Illumina only assembly).</title>
        <authorList>
            <consortium name="The Broad Institute Genomics Platform"/>
            <consortium name="The Broad Institute Genome Sequencing Center for Infectious Disease"/>
            <person name="Earl A."/>
            <person name="Russ C."/>
            <person name="Gilmore M."/>
            <person name="Surin D."/>
            <person name="Walker B."/>
            <person name="Young S."/>
            <person name="Zeng Q."/>
            <person name="Gargeya S."/>
            <person name="Fitzgerald M."/>
            <person name="Haas B."/>
            <person name="Abouelleil A."/>
            <person name="Allen A.W."/>
            <person name="Alvarado L."/>
            <person name="Arachchi H.M."/>
            <person name="Berlin A.M."/>
            <person name="Chapman S.B."/>
            <person name="Gainer-Dewar J."/>
            <person name="Goldberg J."/>
            <person name="Griggs A."/>
            <person name="Gujja S."/>
            <person name="Hansen M."/>
            <person name="Howarth C."/>
            <person name="Imamovic A."/>
            <person name="Ireland A."/>
            <person name="Larimer J."/>
            <person name="McCowan C."/>
            <person name="Murphy C."/>
            <person name="Pearson M."/>
            <person name="Poon T.W."/>
            <person name="Priest M."/>
            <person name="Roberts A."/>
            <person name="Saif S."/>
            <person name="Shea T."/>
            <person name="Sisk P."/>
            <person name="Sykes S."/>
            <person name="Wortman J."/>
            <person name="Nusbaum C."/>
            <person name="Birren B."/>
        </authorList>
    </citation>
    <scope>NUCLEOTIDE SEQUENCE [LARGE SCALE GENOMIC DNA]</scope>
    <source>
        <strain evidence="2 3">ATCC 43076</strain>
    </source>
</reference>
<dbReference type="SUPFAM" id="SSF55729">
    <property type="entry name" value="Acyl-CoA N-acyltransferases (Nat)"/>
    <property type="match status" value="1"/>
</dbReference>
<dbReference type="InterPro" id="IPR025559">
    <property type="entry name" value="Eis_dom"/>
</dbReference>
<dbReference type="InterPro" id="IPR036527">
    <property type="entry name" value="SCP2_sterol-bd_dom_sf"/>
</dbReference>
<comment type="caution">
    <text evidence="2">The sequence shown here is derived from an EMBL/GenBank/DDBJ whole genome shotgun (WGS) entry which is preliminary data.</text>
</comment>
<dbReference type="PATRIC" id="fig|1139996.3.peg.871"/>
<accession>S0JCY5</accession>
<dbReference type="Pfam" id="PF13527">
    <property type="entry name" value="Acetyltransf_9"/>
    <property type="match status" value="1"/>
</dbReference>
<dbReference type="InterPro" id="IPR000182">
    <property type="entry name" value="GNAT_dom"/>
</dbReference>
<dbReference type="InterPro" id="IPR051554">
    <property type="entry name" value="Acetyltransferase_Eis"/>
</dbReference>
<dbReference type="Pfam" id="PF17668">
    <property type="entry name" value="Acetyltransf_17"/>
    <property type="match status" value="1"/>
</dbReference>
<dbReference type="GO" id="GO:0034069">
    <property type="term" value="F:aminoglycoside N-acetyltransferase activity"/>
    <property type="evidence" value="ECO:0007669"/>
    <property type="project" value="TreeGrafter"/>
</dbReference>
<proteinExistence type="predicted"/>
<evidence type="ECO:0000313" key="2">
    <source>
        <dbReference type="EMBL" id="EOT30187.1"/>
    </source>
</evidence>
<dbReference type="PROSITE" id="PS51186">
    <property type="entry name" value="GNAT"/>
    <property type="match status" value="1"/>
</dbReference>
<dbReference type="GO" id="GO:0030649">
    <property type="term" value="P:aminoglycoside antibiotic catabolic process"/>
    <property type="evidence" value="ECO:0007669"/>
    <property type="project" value="TreeGrafter"/>
</dbReference>
<evidence type="ECO:0000313" key="3">
    <source>
        <dbReference type="Proteomes" id="UP000014136"/>
    </source>
</evidence>
<organism evidence="2 3">
    <name type="scientific">Enterococcus saccharolyticus subsp. saccharolyticus ATCC 43076</name>
    <dbReference type="NCBI Taxonomy" id="1139996"/>
    <lineage>
        <taxon>Bacteria</taxon>
        <taxon>Bacillati</taxon>
        <taxon>Bacillota</taxon>
        <taxon>Bacilli</taxon>
        <taxon>Lactobacillales</taxon>
        <taxon>Enterococcaceae</taxon>
        <taxon>Enterococcus</taxon>
    </lineage>
</organism>
<dbReference type="eggNOG" id="COG4552">
    <property type="taxonomic scope" value="Bacteria"/>
</dbReference>
<feature type="domain" description="N-acetyltransferase" evidence="1">
    <location>
        <begin position="1"/>
        <end position="143"/>
    </location>
</feature>
<evidence type="ECO:0000259" key="1">
    <source>
        <dbReference type="PROSITE" id="PS51186"/>
    </source>
</evidence>
<sequence length="383" mass="45030">MQETTKAEAIYQLAHYAFQFNQSEEYKNRLNYIVEHSKHYGSYDGETLASQILATPLKVQFFNQVFEMAGVGFVSSDPSYRGEGRIDQLMTDILNDCKENKVLFSYLAPFSYPFYRRYGYELIFERIAYDVPSRKWPDSKRVPGKIRRQTWEDAKVDIKTVYQASNRNKHGGLQREDWWYDYKFRIQRPYYFAIYYNEAGMAEGYLVYQILNGKFHCAEWEVLSGHAYHALNRYIATHKESVSEIRYEQGYNKNSAFFLQEKPLVNATIRPEMMVRIVDVEAFLTIYPFDNLQESFAIQIPEDSYASWNEGIFEINTDGTINKVAKTKLPTLTLSVQRFTQLFLGYQSLQQLVFFNEVTVDEKLMPVIEAILPKETPVLEDYF</sequence>
<protein>
    <recommendedName>
        <fullName evidence="1">N-acetyltransferase domain-containing protein</fullName>
    </recommendedName>
</protein>
<dbReference type="OrthoDB" id="9768284at2"/>
<dbReference type="Pfam" id="PF13530">
    <property type="entry name" value="SCP2_2"/>
    <property type="match status" value="1"/>
</dbReference>
<gene>
    <name evidence="2" type="ORF">OMQ_00882</name>
</gene>